<evidence type="ECO:0000256" key="4">
    <source>
        <dbReference type="ARBA" id="ARBA00022801"/>
    </source>
</evidence>
<dbReference type="Pfam" id="PF03372">
    <property type="entry name" value="Exo_endo_phos"/>
    <property type="match status" value="1"/>
</dbReference>
<sequence>MLKIATWNVNSIRLRAEGVRQLVEEQAPDVICLQETKVANGSFPLSILHDAGYPHVSLNGQKMYNGVAIAARRPFQASTPRQWCERDDCRHMVATFEDGLEVHNFYIPAGGDVPDPEANPKFAHKLQFVDEITDWFGRRRGKKGNRLVLVGDLNIAPLETDVWSHKQLLKVVSHTPVEVEAMERMYRSHGWIDAVRTIVPPSEKLYSWWSYRSPDWSAADKGRRLDHIWVTPALQDSIRSAQVLRHMRGIAAPSDHAPVLAELDV</sequence>
<evidence type="ECO:0000313" key="8">
    <source>
        <dbReference type="Proteomes" id="UP001595528"/>
    </source>
</evidence>
<keyword evidence="5" id="KW-0460">Magnesium</keyword>
<dbReference type="InterPro" id="IPR004808">
    <property type="entry name" value="AP_endonuc_1"/>
</dbReference>
<dbReference type="PROSITE" id="PS51435">
    <property type="entry name" value="AP_NUCLEASE_F1_4"/>
    <property type="match status" value="1"/>
</dbReference>
<evidence type="ECO:0000256" key="3">
    <source>
        <dbReference type="ARBA" id="ARBA00022723"/>
    </source>
</evidence>
<organism evidence="7 8">
    <name type="scientific">Marinibaculum pumilum</name>
    <dbReference type="NCBI Taxonomy" id="1766165"/>
    <lineage>
        <taxon>Bacteria</taxon>
        <taxon>Pseudomonadati</taxon>
        <taxon>Pseudomonadota</taxon>
        <taxon>Alphaproteobacteria</taxon>
        <taxon>Rhodospirillales</taxon>
        <taxon>Rhodospirillaceae</taxon>
        <taxon>Marinibaculum</taxon>
    </lineage>
</organism>
<feature type="domain" description="Endonuclease/exonuclease/phosphatase" evidence="6">
    <location>
        <begin position="5"/>
        <end position="256"/>
    </location>
</feature>
<comment type="cofactor">
    <cofactor evidence="1">
        <name>Mg(2+)</name>
        <dbReference type="ChEBI" id="CHEBI:18420"/>
    </cofactor>
</comment>
<evidence type="ECO:0000256" key="1">
    <source>
        <dbReference type="ARBA" id="ARBA00001946"/>
    </source>
</evidence>
<keyword evidence="4 7" id="KW-0378">Hydrolase</keyword>
<name>A0ABV7KYS4_9PROT</name>
<evidence type="ECO:0000259" key="6">
    <source>
        <dbReference type="Pfam" id="PF03372"/>
    </source>
</evidence>
<keyword evidence="8" id="KW-1185">Reference proteome</keyword>
<dbReference type="InterPro" id="IPR037493">
    <property type="entry name" value="ExoIII-like"/>
</dbReference>
<dbReference type="InterPro" id="IPR005135">
    <property type="entry name" value="Endo/exonuclease/phosphatase"/>
</dbReference>
<dbReference type="NCBIfam" id="TIGR00195">
    <property type="entry name" value="exoDNase_III"/>
    <property type="match status" value="1"/>
</dbReference>
<proteinExistence type="inferred from homology"/>
<accession>A0ABV7KYS4</accession>
<reference evidence="8" key="1">
    <citation type="journal article" date="2019" name="Int. J. Syst. Evol. Microbiol.">
        <title>The Global Catalogue of Microorganisms (GCM) 10K type strain sequencing project: providing services to taxonomists for standard genome sequencing and annotation.</title>
        <authorList>
            <consortium name="The Broad Institute Genomics Platform"/>
            <consortium name="The Broad Institute Genome Sequencing Center for Infectious Disease"/>
            <person name="Wu L."/>
            <person name="Ma J."/>
        </authorList>
    </citation>
    <scope>NUCLEOTIDE SEQUENCE [LARGE SCALE GENOMIC DNA]</scope>
    <source>
        <strain evidence="8">KCTC 42964</strain>
    </source>
</reference>
<comment type="similarity">
    <text evidence="2">Belongs to the DNA repair enzymes AP/ExoA family.</text>
</comment>
<evidence type="ECO:0000256" key="2">
    <source>
        <dbReference type="ARBA" id="ARBA00007092"/>
    </source>
</evidence>
<dbReference type="Gene3D" id="3.60.10.10">
    <property type="entry name" value="Endonuclease/exonuclease/phosphatase"/>
    <property type="match status" value="1"/>
</dbReference>
<gene>
    <name evidence="7" type="primary">xth</name>
    <name evidence="7" type="ORF">ACFOGJ_08570</name>
</gene>
<dbReference type="GO" id="GO:0008311">
    <property type="term" value="F:double-stranded DNA 3'-5' DNA exonuclease activity"/>
    <property type="evidence" value="ECO:0007669"/>
    <property type="project" value="UniProtKB-EC"/>
</dbReference>
<dbReference type="CDD" id="cd09086">
    <property type="entry name" value="ExoIII-like_AP-endo"/>
    <property type="match status" value="1"/>
</dbReference>
<dbReference type="PANTHER" id="PTHR43250">
    <property type="entry name" value="EXODEOXYRIBONUCLEASE III"/>
    <property type="match status" value="1"/>
</dbReference>
<dbReference type="SUPFAM" id="SSF56219">
    <property type="entry name" value="DNase I-like"/>
    <property type="match status" value="1"/>
</dbReference>
<dbReference type="RefSeq" id="WP_379899440.1">
    <property type="nucleotide sequence ID" value="NZ_JBHRTR010000020.1"/>
</dbReference>
<dbReference type="EMBL" id="JBHRTR010000020">
    <property type="protein sequence ID" value="MFC3227279.1"/>
    <property type="molecule type" value="Genomic_DNA"/>
</dbReference>
<protein>
    <submittedName>
        <fullName evidence="7">Exodeoxyribonuclease III</fullName>
        <ecNumber evidence="7">3.1.11.2</ecNumber>
    </submittedName>
</protein>
<dbReference type="InterPro" id="IPR036691">
    <property type="entry name" value="Endo/exonu/phosph_ase_sf"/>
</dbReference>
<evidence type="ECO:0000256" key="5">
    <source>
        <dbReference type="ARBA" id="ARBA00022842"/>
    </source>
</evidence>
<evidence type="ECO:0000313" key="7">
    <source>
        <dbReference type="EMBL" id="MFC3227279.1"/>
    </source>
</evidence>
<comment type="caution">
    <text evidence="7">The sequence shown here is derived from an EMBL/GenBank/DDBJ whole genome shotgun (WGS) entry which is preliminary data.</text>
</comment>
<dbReference type="InterPro" id="IPR020847">
    <property type="entry name" value="AP_endonuclease_F1_BS"/>
</dbReference>
<dbReference type="EC" id="3.1.11.2" evidence="7"/>
<dbReference type="Proteomes" id="UP001595528">
    <property type="component" value="Unassembled WGS sequence"/>
</dbReference>
<dbReference type="NCBIfam" id="TIGR00633">
    <property type="entry name" value="xth"/>
    <property type="match status" value="1"/>
</dbReference>
<dbReference type="PANTHER" id="PTHR43250:SF2">
    <property type="entry name" value="EXODEOXYRIBONUCLEASE III"/>
    <property type="match status" value="1"/>
</dbReference>
<dbReference type="PROSITE" id="PS00726">
    <property type="entry name" value="AP_NUCLEASE_F1_1"/>
    <property type="match status" value="1"/>
</dbReference>
<keyword evidence="3" id="KW-0479">Metal-binding</keyword>